<protein>
    <submittedName>
        <fullName evidence="7">DsbA family protein</fullName>
    </submittedName>
</protein>
<keyword evidence="1 5" id="KW-0732">Signal</keyword>
<proteinExistence type="predicted"/>
<evidence type="ECO:0000313" key="7">
    <source>
        <dbReference type="EMBL" id="HEC05361.1"/>
    </source>
</evidence>
<dbReference type="Pfam" id="PF18312">
    <property type="entry name" value="ScsC_N"/>
    <property type="match status" value="1"/>
</dbReference>
<dbReference type="Proteomes" id="UP000886339">
    <property type="component" value="Unassembled WGS sequence"/>
</dbReference>
<dbReference type="Pfam" id="PF01323">
    <property type="entry name" value="DSBA"/>
    <property type="match status" value="1"/>
</dbReference>
<dbReference type="InterPro" id="IPR017937">
    <property type="entry name" value="Thioredoxin_CS"/>
</dbReference>
<dbReference type="InterPro" id="IPR001853">
    <property type="entry name" value="DSBA-like_thioredoxin_dom"/>
</dbReference>
<dbReference type="AlphaFoldDB" id="A0A831WE95"/>
<keyword evidence="3" id="KW-1015">Disulfide bond</keyword>
<sequence>MNKKRLITALGLSAALFASSSGFTAEALTPAQKAEVQKLIGSYLKENPEVVIDAIQAWRKKQDAAEAAMTKEAIAELMAETKDTKSPVWGNPKGDVTIVEFFDYNCPYCKKVFPSVKKLIADDGNIRVVMKELPVLGPNSEYAAKAALAAQKQGKYDLFHAQMMSKSSRLSREGVLSAAEKVGLDMDQLKKDMESPAVQQELERASVWAQRLGINGTPAFVIGDQLIPGAIDGQQMKRYVEKARAAK</sequence>
<dbReference type="CDD" id="cd03023">
    <property type="entry name" value="DsbA_Com1_like"/>
    <property type="match status" value="1"/>
</dbReference>
<dbReference type="PROSITE" id="PS00194">
    <property type="entry name" value="THIOREDOXIN_1"/>
    <property type="match status" value="1"/>
</dbReference>
<dbReference type="EMBL" id="DRLF01000026">
    <property type="protein sequence ID" value="HEC05361.1"/>
    <property type="molecule type" value="Genomic_DNA"/>
</dbReference>
<keyword evidence="4" id="KW-0676">Redox-active center</keyword>
<dbReference type="GO" id="GO:0015036">
    <property type="term" value="F:disulfide oxidoreductase activity"/>
    <property type="evidence" value="ECO:0007669"/>
    <property type="project" value="UniProtKB-ARBA"/>
</dbReference>
<dbReference type="SUPFAM" id="SSF52833">
    <property type="entry name" value="Thioredoxin-like"/>
    <property type="match status" value="1"/>
</dbReference>
<feature type="chain" id="PRO_5032444701" evidence="5">
    <location>
        <begin position="28"/>
        <end position="247"/>
    </location>
</feature>
<evidence type="ECO:0000256" key="2">
    <source>
        <dbReference type="ARBA" id="ARBA00023002"/>
    </source>
</evidence>
<evidence type="ECO:0000256" key="1">
    <source>
        <dbReference type="ARBA" id="ARBA00022729"/>
    </source>
</evidence>
<evidence type="ECO:0000259" key="6">
    <source>
        <dbReference type="PROSITE" id="PS51352"/>
    </source>
</evidence>
<comment type="caution">
    <text evidence="7">The sequence shown here is derived from an EMBL/GenBank/DDBJ whole genome shotgun (WGS) entry which is preliminary data.</text>
</comment>
<dbReference type="Gene3D" id="3.40.30.10">
    <property type="entry name" value="Glutaredoxin"/>
    <property type="match status" value="1"/>
</dbReference>
<dbReference type="PANTHER" id="PTHR13887">
    <property type="entry name" value="GLUTATHIONE S-TRANSFERASE KAPPA"/>
    <property type="match status" value="1"/>
</dbReference>
<feature type="domain" description="Thioredoxin" evidence="6">
    <location>
        <begin position="68"/>
        <end position="245"/>
    </location>
</feature>
<name>A0A831WE95_9GAMM</name>
<organism evidence="7">
    <name type="scientific">Thiolapillus brandeum</name>
    <dbReference type="NCBI Taxonomy" id="1076588"/>
    <lineage>
        <taxon>Bacteria</taxon>
        <taxon>Pseudomonadati</taxon>
        <taxon>Pseudomonadota</taxon>
        <taxon>Gammaproteobacteria</taxon>
        <taxon>Chromatiales</taxon>
        <taxon>Sedimenticolaceae</taxon>
        <taxon>Thiolapillus</taxon>
    </lineage>
</organism>
<evidence type="ECO:0000256" key="5">
    <source>
        <dbReference type="SAM" id="SignalP"/>
    </source>
</evidence>
<evidence type="ECO:0000256" key="4">
    <source>
        <dbReference type="ARBA" id="ARBA00023284"/>
    </source>
</evidence>
<dbReference type="PANTHER" id="PTHR13887:SF14">
    <property type="entry name" value="DISULFIDE BOND FORMATION PROTEIN D"/>
    <property type="match status" value="1"/>
</dbReference>
<feature type="signal peptide" evidence="5">
    <location>
        <begin position="1"/>
        <end position="27"/>
    </location>
</feature>
<gene>
    <name evidence="7" type="ORF">ENJ12_00785</name>
</gene>
<reference evidence="7" key="1">
    <citation type="journal article" date="2020" name="mSystems">
        <title>Genome- and Community-Level Interaction Insights into Carbon Utilization and Element Cycling Functions of Hydrothermarchaeota in Hydrothermal Sediment.</title>
        <authorList>
            <person name="Zhou Z."/>
            <person name="Liu Y."/>
            <person name="Xu W."/>
            <person name="Pan J."/>
            <person name="Luo Z.H."/>
            <person name="Li M."/>
        </authorList>
    </citation>
    <scope>NUCLEOTIDE SEQUENCE [LARGE SCALE GENOMIC DNA]</scope>
    <source>
        <strain evidence="7">HyVt-458</strain>
    </source>
</reference>
<keyword evidence="2" id="KW-0560">Oxidoreductase</keyword>
<accession>A0A831WE95</accession>
<dbReference type="InterPro" id="IPR036249">
    <property type="entry name" value="Thioredoxin-like_sf"/>
</dbReference>
<dbReference type="InterPro" id="IPR013766">
    <property type="entry name" value="Thioredoxin_domain"/>
</dbReference>
<evidence type="ECO:0000256" key="3">
    <source>
        <dbReference type="ARBA" id="ARBA00023157"/>
    </source>
</evidence>
<dbReference type="PROSITE" id="PS51352">
    <property type="entry name" value="THIOREDOXIN_2"/>
    <property type="match status" value="1"/>
</dbReference>
<dbReference type="InterPro" id="IPR041205">
    <property type="entry name" value="ScsC_N"/>
</dbReference>